<accession>A0ACB9NM48</accession>
<gene>
    <name evidence="1" type="ORF">L6164_015592</name>
</gene>
<sequence length="170" mass="19279">MDDGVNVNGHEQSQSQSRKKNKACAPCRHQRRRCPSNCPLAPYFPADQEQDFLNAHKLFGVGNILKIIQACQNSEQKRMAAQTMKWEANRRADVDPVYGSAGIVWDFCQKIQSCQLELHSLLHQLALYRPQSQLQLQHQRQNVNYPISGPLKLDGEGSPFPDQNHQNDGS</sequence>
<protein>
    <submittedName>
        <fullName evidence="1">Uncharacterized protein</fullName>
    </submittedName>
</protein>
<dbReference type="Proteomes" id="UP000828941">
    <property type="component" value="Chromosome 6"/>
</dbReference>
<reference evidence="1 2" key="1">
    <citation type="journal article" date="2022" name="DNA Res.">
        <title>Chromosomal-level genome assembly of the orchid tree Bauhinia variegata (Leguminosae; Cercidoideae) supports the allotetraploid origin hypothesis of Bauhinia.</title>
        <authorList>
            <person name="Zhong Y."/>
            <person name="Chen Y."/>
            <person name="Zheng D."/>
            <person name="Pang J."/>
            <person name="Liu Y."/>
            <person name="Luo S."/>
            <person name="Meng S."/>
            <person name="Qian L."/>
            <person name="Wei D."/>
            <person name="Dai S."/>
            <person name="Zhou R."/>
        </authorList>
    </citation>
    <scope>NUCLEOTIDE SEQUENCE [LARGE SCALE GENOMIC DNA]</scope>
    <source>
        <strain evidence="1">BV-YZ2020</strain>
    </source>
</reference>
<dbReference type="EMBL" id="CM039431">
    <property type="protein sequence ID" value="KAI4337143.1"/>
    <property type="molecule type" value="Genomic_DNA"/>
</dbReference>
<evidence type="ECO:0000313" key="2">
    <source>
        <dbReference type="Proteomes" id="UP000828941"/>
    </source>
</evidence>
<evidence type="ECO:0000313" key="1">
    <source>
        <dbReference type="EMBL" id="KAI4337143.1"/>
    </source>
</evidence>
<name>A0ACB9NM48_BAUVA</name>
<organism evidence="1 2">
    <name type="scientific">Bauhinia variegata</name>
    <name type="common">Purple orchid tree</name>
    <name type="synonym">Phanera variegata</name>
    <dbReference type="NCBI Taxonomy" id="167791"/>
    <lineage>
        <taxon>Eukaryota</taxon>
        <taxon>Viridiplantae</taxon>
        <taxon>Streptophyta</taxon>
        <taxon>Embryophyta</taxon>
        <taxon>Tracheophyta</taxon>
        <taxon>Spermatophyta</taxon>
        <taxon>Magnoliopsida</taxon>
        <taxon>eudicotyledons</taxon>
        <taxon>Gunneridae</taxon>
        <taxon>Pentapetalae</taxon>
        <taxon>rosids</taxon>
        <taxon>fabids</taxon>
        <taxon>Fabales</taxon>
        <taxon>Fabaceae</taxon>
        <taxon>Cercidoideae</taxon>
        <taxon>Cercideae</taxon>
        <taxon>Bauhiniinae</taxon>
        <taxon>Bauhinia</taxon>
    </lineage>
</organism>
<keyword evidence="2" id="KW-1185">Reference proteome</keyword>
<comment type="caution">
    <text evidence="1">The sequence shown here is derived from an EMBL/GenBank/DDBJ whole genome shotgun (WGS) entry which is preliminary data.</text>
</comment>
<proteinExistence type="predicted"/>